<dbReference type="SUPFAM" id="SSF53901">
    <property type="entry name" value="Thiolase-like"/>
    <property type="match status" value="2"/>
</dbReference>
<keyword evidence="6" id="KW-0276">Fatty acid metabolism</keyword>
<comment type="subcellular location">
    <subcellularLocation>
        <location evidence="1">Peroxisome</location>
    </subcellularLocation>
</comment>
<comment type="similarity">
    <text evidence="3 15">Belongs to the thiolase-like superfamily. Thiolase family.</text>
</comment>
<dbReference type="NCBIfam" id="TIGR01930">
    <property type="entry name" value="AcCoA-C-Actrans"/>
    <property type="match status" value="1"/>
</dbReference>
<evidence type="ECO:0000256" key="4">
    <source>
        <dbReference type="ARBA" id="ARBA00022679"/>
    </source>
</evidence>
<dbReference type="InterPro" id="IPR050215">
    <property type="entry name" value="Thiolase-like_sf_Thiolase"/>
</dbReference>
<dbReference type="Proteomes" id="UP000076574">
    <property type="component" value="Unassembled WGS sequence"/>
</dbReference>
<gene>
    <name evidence="18" type="ORF">A4A58_24200</name>
</gene>
<dbReference type="PROSITE" id="PS00099">
    <property type="entry name" value="THIOLASE_3"/>
    <property type="match status" value="1"/>
</dbReference>
<evidence type="ECO:0000256" key="9">
    <source>
        <dbReference type="ARBA" id="ARBA00023140"/>
    </source>
</evidence>
<evidence type="ECO:0000256" key="1">
    <source>
        <dbReference type="ARBA" id="ARBA00004275"/>
    </source>
</evidence>
<evidence type="ECO:0000259" key="16">
    <source>
        <dbReference type="Pfam" id="PF00108"/>
    </source>
</evidence>
<evidence type="ECO:0000256" key="14">
    <source>
        <dbReference type="PIRSR" id="PIRSR000429-1"/>
    </source>
</evidence>
<dbReference type="GO" id="GO:0003988">
    <property type="term" value="F:acetyl-CoA C-acyltransferase activity"/>
    <property type="evidence" value="ECO:0007669"/>
    <property type="project" value="UniProtKB-EC"/>
</dbReference>
<dbReference type="EMBL" id="LVYV01000005">
    <property type="protein sequence ID" value="KZD24242.1"/>
    <property type="molecule type" value="Genomic_DNA"/>
</dbReference>
<dbReference type="GO" id="GO:0006635">
    <property type="term" value="P:fatty acid beta-oxidation"/>
    <property type="evidence" value="ECO:0007669"/>
    <property type="project" value="TreeGrafter"/>
</dbReference>
<keyword evidence="10 15" id="KW-0012">Acyltransferase</keyword>
<dbReference type="InterPro" id="IPR016039">
    <property type="entry name" value="Thiolase-like"/>
</dbReference>
<evidence type="ECO:0000256" key="5">
    <source>
        <dbReference type="ARBA" id="ARBA00022752"/>
    </source>
</evidence>
<feature type="domain" description="Thiolase C-terminal" evidence="17">
    <location>
        <begin position="271"/>
        <end position="392"/>
    </location>
</feature>
<dbReference type="PROSITE" id="PS00737">
    <property type="entry name" value="THIOLASE_2"/>
    <property type="match status" value="1"/>
</dbReference>
<keyword evidence="5" id="KW-0583">PHB biosynthesis</keyword>
<feature type="active site" description="Proton acceptor" evidence="14">
    <location>
        <position position="380"/>
    </location>
</feature>
<sequence>MTEAVIVSTARTPIGKAFRGALNATEGATLLGHAIEHAVKRAGIDPKEVEDVVMGAALQQGATGGNIARKALLRAGLPVTVGGTTIDRQCASGLQAIALTARSVIFDGVEIAVGGGGESISLVQNEHANKFHTVDPELMKIKGDVYMPMLDTAETVAKRYNISRERQDEYSLESQRRTAAAQQGGKFNDELAPISTKMGVVDKATGEVSFKDITLSKDEGPRPETTAEGLAGLKAVRGDGFTITAGNASQLSDGASATVIMSDKLAAQKGLKPLGIFRGFVSAGCEPDEMGIGPVFAVPRLLKRHGLKIEDIDLWELNEAFAVQVLYCRDKLGIDPEKLNVNGGAISVGHPYGMSGARLAGHALIEGRRRKAKYAVVTMCVGGGMGSAGLLEIVH</sequence>
<feature type="active site" description="Proton acceptor" evidence="14">
    <location>
        <position position="350"/>
    </location>
</feature>
<dbReference type="PANTHER" id="PTHR43853">
    <property type="entry name" value="3-KETOACYL-COA THIOLASE, PEROXISOMAL"/>
    <property type="match status" value="1"/>
</dbReference>
<evidence type="ECO:0000256" key="12">
    <source>
        <dbReference type="ARBA" id="ARBA00037924"/>
    </source>
</evidence>
<keyword evidence="4 15" id="KW-0808">Transferase</keyword>
<evidence type="ECO:0000256" key="3">
    <source>
        <dbReference type="ARBA" id="ARBA00010982"/>
    </source>
</evidence>
<dbReference type="GO" id="GO:0005737">
    <property type="term" value="C:cytoplasm"/>
    <property type="evidence" value="ECO:0007669"/>
    <property type="project" value="UniProtKB-ARBA"/>
</dbReference>
<evidence type="ECO:0000256" key="8">
    <source>
        <dbReference type="ARBA" id="ARBA00023098"/>
    </source>
</evidence>
<keyword evidence="19" id="KW-1185">Reference proteome</keyword>
<feature type="active site" description="Acyl-thioester intermediate" evidence="14">
    <location>
        <position position="90"/>
    </location>
</feature>
<dbReference type="STRING" id="943830.A4A58_24200"/>
<accession>A0A161SSE6</accession>
<dbReference type="InterPro" id="IPR020610">
    <property type="entry name" value="Thiolase_AS"/>
</dbReference>
<dbReference type="PIRSF" id="PIRSF000429">
    <property type="entry name" value="Ac-CoA_Ac_transf"/>
    <property type="match status" value="1"/>
</dbReference>
<dbReference type="InterPro" id="IPR020616">
    <property type="entry name" value="Thiolase_N"/>
</dbReference>
<dbReference type="RefSeq" id="WP_068731348.1">
    <property type="nucleotide sequence ID" value="NZ_LVYV01000005.1"/>
</dbReference>
<dbReference type="InterPro" id="IPR020617">
    <property type="entry name" value="Thiolase_C"/>
</dbReference>
<dbReference type="Gene3D" id="3.40.47.10">
    <property type="match status" value="1"/>
</dbReference>
<proteinExistence type="inferred from homology"/>
<evidence type="ECO:0000256" key="15">
    <source>
        <dbReference type="RuleBase" id="RU003557"/>
    </source>
</evidence>
<comment type="pathway">
    <text evidence="12">Metabolic intermediate biosynthesis; (R)-mevalonate biosynthesis; (R)-mevalonate from acetyl-CoA: step 1/3.</text>
</comment>
<keyword evidence="9" id="KW-0576">Peroxisome</keyword>
<dbReference type="CDD" id="cd00751">
    <property type="entry name" value="thiolase"/>
    <property type="match status" value="1"/>
</dbReference>
<evidence type="ECO:0000256" key="2">
    <source>
        <dbReference type="ARBA" id="ARBA00004683"/>
    </source>
</evidence>
<dbReference type="InterPro" id="IPR020613">
    <property type="entry name" value="Thiolase_CS"/>
</dbReference>
<reference evidence="18 19" key="1">
    <citation type="submission" date="2016-03" db="EMBL/GenBank/DDBJ databases">
        <title>Microsymbionts genomes from the relict species Vavilovia formosa (Stev.) Fed.</title>
        <authorList>
            <person name="Kopat V."/>
            <person name="Chirak E."/>
            <person name="Kimeklis A."/>
            <person name="Andronov E."/>
        </authorList>
    </citation>
    <scope>NUCLEOTIDE SEQUENCE [LARGE SCALE GENOMIC DNA]</scope>
    <source>
        <strain evidence="18 19">Vaf07</strain>
    </source>
</reference>
<evidence type="ECO:0000256" key="6">
    <source>
        <dbReference type="ARBA" id="ARBA00022832"/>
    </source>
</evidence>
<evidence type="ECO:0000313" key="19">
    <source>
        <dbReference type="Proteomes" id="UP000076574"/>
    </source>
</evidence>
<evidence type="ECO:0000259" key="17">
    <source>
        <dbReference type="Pfam" id="PF02803"/>
    </source>
</evidence>
<evidence type="ECO:0000313" key="18">
    <source>
        <dbReference type="EMBL" id="KZD24242.1"/>
    </source>
</evidence>
<evidence type="ECO:0000256" key="7">
    <source>
        <dbReference type="ARBA" id="ARBA00022946"/>
    </source>
</evidence>
<protein>
    <recommendedName>
        <fullName evidence="11">acetyl-CoA C-acyltransferase</fullName>
        <ecNumber evidence="11">2.3.1.16</ecNumber>
    </recommendedName>
    <alternativeName>
        <fullName evidence="13">Beta-ketothiolase</fullName>
    </alternativeName>
</protein>
<evidence type="ECO:0000256" key="11">
    <source>
        <dbReference type="ARBA" id="ARBA00024073"/>
    </source>
</evidence>
<dbReference type="InterPro" id="IPR002155">
    <property type="entry name" value="Thiolase"/>
</dbReference>
<name>A0A161SSE6_9BRAD</name>
<comment type="caution">
    <text evidence="18">The sequence shown here is derived from an EMBL/GenBank/DDBJ whole genome shotgun (WGS) entry which is preliminary data.</text>
</comment>
<dbReference type="NCBIfam" id="NF005494">
    <property type="entry name" value="PRK07108.1"/>
    <property type="match status" value="1"/>
</dbReference>
<dbReference type="FunFam" id="3.40.47.10:FF:000010">
    <property type="entry name" value="Acetyl-CoA acetyltransferase (Thiolase)"/>
    <property type="match status" value="1"/>
</dbReference>
<feature type="domain" description="Thiolase N-terminal" evidence="16">
    <location>
        <begin position="5"/>
        <end position="263"/>
    </location>
</feature>
<dbReference type="GO" id="GO:0010124">
    <property type="term" value="P:phenylacetate catabolic process"/>
    <property type="evidence" value="ECO:0007669"/>
    <property type="project" value="TreeGrafter"/>
</dbReference>
<dbReference type="OrthoDB" id="9764638at2"/>
<dbReference type="PANTHER" id="PTHR43853:SF8">
    <property type="entry name" value="3-KETOACYL-COA THIOLASE, PEROXISOMAL"/>
    <property type="match status" value="1"/>
</dbReference>
<organism evidence="18 19">
    <name type="scientific">Tardiphaga robiniae</name>
    <dbReference type="NCBI Taxonomy" id="943830"/>
    <lineage>
        <taxon>Bacteria</taxon>
        <taxon>Pseudomonadati</taxon>
        <taxon>Pseudomonadota</taxon>
        <taxon>Alphaproteobacteria</taxon>
        <taxon>Hyphomicrobiales</taxon>
        <taxon>Nitrobacteraceae</taxon>
        <taxon>Tardiphaga</taxon>
    </lineage>
</organism>
<dbReference type="Pfam" id="PF00108">
    <property type="entry name" value="Thiolase_N"/>
    <property type="match status" value="1"/>
</dbReference>
<dbReference type="AlphaFoldDB" id="A0A161SSE6"/>
<keyword evidence="8" id="KW-0443">Lipid metabolism</keyword>
<dbReference type="GO" id="GO:0042619">
    <property type="term" value="P:poly-hydroxybutyrate biosynthetic process"/>
    <property type="evidence" value="ECO:0007669"/>
    <property type="project" value="UniProtKB-KW"/>
</dbReference>
<evidence type="ECO:0000256" key="10">
    <source>
        <dbReference type="ARBA" id="ARBA00023315"/>
    </source>
</evidence>
<evidence type="ECO:0000256" key="13">
    <source>
        <dbReference type="ARBA" id="ARBA00080155"/>
    </source>
</evidence>
<dbReference type="Pfam" id="PF02803">
    <property type="entry name" value="Thiolase_C"/>
    <property type="match status" value="1"/>
</dbReference>
<dbReference type="EC" id="2.3.1.16" evidence="11"/>
<comment type="pathway">
    <text evidence="2">Biopolymer metabolism; poly-(R)-3-hydroxybutanoate biosynthesis.</text>
</comment>
<keyword evidence="7" id="KW-0809">Transit peptide</keyword>